<proteinExistence type="predicted"/>
<dbReference type="AlphaFoldDB" id="A0A195BVX6"/>
<feature type="region of interest" description="Disordered" evidence="1">
    <location>
        <begin position="141"/>
        <end position="198"/>
    </location>
</feature>
<name>A0A195BVX6_9HYME</name>
<evidence type="ECO:0000313" key="3">
    <source>
        <dbReference type="Proteomes" id="UP000078540"/>
    </source>
</evidence>
<accession>A0A195BVX6</accession>
<evidence type="ECO:0000256" key="1">
    <source>
        <dbReference type="SAM" id="MobiDB-lite"/>
    </source>
</evidence>
<evidence type="ECO:0000313" key="2">
    <source>
        <dbReference type="EMBL" id="KYM92435.1"/>
    </source>
</evidence>
<sequence>MVTVTGNRNWLAHGDSQCPMNALHFHTSPGGQRERLTRLFNPRSSFDFNIAAQGMPPGPWTTTVRSTGKIASERKLLASASRVARLDDVHRPADVAGEIKIASSEDFTTIRGGLSHRYEACIWPTKDEDRETIKEEWKEDFAREEDERRDARLSAGQEGKRRRLRKGEVGGGYKVTRVQNRARERERANERVRAVRPA</sequence>
<feature type="compositionally biased region" description="Basic and acidic residues" evidence="1">
    <location>
        <begin position="181"/>
        <end position="198"/>
    </location>
</feature>
<reference evidence="2 3" key="1">
    <citation type="submission" date="2015-09" db="EMBL/GenBank/DDBJ databases">
        <title>Atta colombica WGS genome.</title>
        <authorList>
            <person name="Nygaard S."/>
            <person name="Hu H."/>
            <person name="Boomsma J."/>
            <person name="Zhang G."/>
        </authorList>
    </citation>
    <scope>NUCLEOTIDE SEQUENCE [LARGE SCALE GENOMIC DNA]</scope>
    <source>
        <strain evidence="2">Treedump-2</strain>
        <tissue evidence="2">Whole body</tissue>
    </source>
</reference>
<organism evidence="2 3">
    <name type="scientific">Atta colombica</name>
    <dbReference type="NCBI Taxonomy" id="520822"/>
    <lineage>
        <taxon>Eukaryota</taxon>
        <taxon>Metazoa</taxon>
        <taxon>Ecdysozoa</taxon>
        <taxon>Arthropoda</taxon>
        <taxon>Hexapoda</taxon>
        <taxon>Insecta</taxon>
        <taxon>Pterygota</taxon>
        <taxon>Neoptera</taxon>
        <taxon>Endopterygota</taxon>
        <taxon>Hymenoptera</taxon>
        <taxon>Apocrita</taxon>
        <taxon>Aculeata</taxon>
        <taxon>Formicoidea</taxon>
        <taxon>Formicidae</taxon>
        <taxon>Myrmicinae</taxon>
        <taxon>Atta</taxon>
    </lineage>
</organism>
<protein>
    <submittedName>
        <fullName evidence="2">Uncharacterized protein</fullName>
    </submittedName>
</protein>
<feature type="compositionally biased region" description="Basic and acidic residues" evidence="1">
    <location>
        <begin position="141"/>
        <end position="152"/>
    </location>
</feature>
<gene>
    <name evidence="2" type="ORF">ALC53_00890</name>
</gene>
<keyword evidence="3" id="KW-1185">Reference proteome</keyword>
<dbReference type="Proteomes" id="UP000078540">
    <property type="component" value="Unassembled WGS sequence"/>
</dbReference>
<dbReference type="EMBL" id="KQ976401">
    <property type="protein sequence ID" value="KYM92435.1"/>
    <property type="molecule type" value="Genomic_DNA"/>
</dbReference>